<feature type="domain" description="Alpha-N-acetylglucosaminidase C-terminal" evidence="5">
    <location>
        <begin position="463"/>
        <end position="723"/>
    </location>
</feature>
<keyword evidence="7" id="KW-1185">Reference proteome</keyword>
<dbReference type="PANTHER" id="PTHR12872:SF1">
    <property type="entry name" value="ALPHA-N-ACETYLGLUCOSAMINIDASE"/>
    <property type="match status" value="1"/>
</dbReference>
<keyword evidence="2" id="KW-0732">Signal</keyword>
<reference evidence="6" key="1">
    <citation type="submission" date="2023-03" db="EMBL/GenBank/DDBJ databases">
        <title>Actinorhabdospora filicis NBRC 111898.</title>
        <authorList>
            <person name="Ichikawa N."/>
            <person name="Sato H."/>
            <person name="Tonouchi N."/>
        </authorList>
    </citation>
    <scope>NUCLEOTIDE SEQUENCE</scope>
    <source>
        <strain evidence="6">NBRC 111898</strain>
    </source>
</reference>
<dbReference type="InterPro" id="IPR024733">
    <property type="entry name" value="NAGLU_tim-barrel"/>
</dbReference>
<evidence type="ECO:0000256" key="1">
    <source>
        <dbReference type="ARBA" id="ARBA00022801"/>
    </source>
</evidence>
<dbReference type="EMBL" id="BSTX01000002">
    <property type="protein sequence ID" value="GLZ77962.1"/>
    <property type="molecule type" value="Genomic_DNA"/>
</dbReference>
<evidence type="ECO:0000259" key="3">
    <source>
        <dbReference type="Pfam" id="PF05089"/>
    </source>
</evidence>
<dbReference type="GO" id="GO:0005975">
    <property type="term" value="P:carbohydrate metabolic process"/>
    <property type="evidence" value="ECO:0007669"/>
    <property type="project" value="UniProtKB-ARBA"/>
</dbReference>
<keyword evidence="1" id="KW-0378">Hydrolase</keyword>
<dbReference type="PANTHER" id="PTHR12872">
    <property type="entry name" value="ALPHA-N-ACETYLGLUCOSAMINIDASE"/>
    <property type="match status" value="1"/>
</dbReference>
<name>A0A9W6W3B4_9ACTN</name>
<dbReference type="Gene3D" id="1.20.120.670">
    <property type="entry name" value="N-acetyl-b-d-glucoasminidase"/>
    <property type="match status" value="1"/>
</dbReference>
<dbReference type="GO" id="GO:0016787">
    <property type="term" value="F:hydrolase activity"/>
    <property type="evidence" value="ECO:0007669"/>
    <property type="project" value="UniProtKB-KW"/>
</dbReference>
<dbReference type="Gene3D" id="3.20.20.80">
    <property type="entry name" value="Glycosidases"/>
    <property type="match status" value="1"/>
</dbReference>
<dbReference type="Gene3D" id="2.60.40.10">
    <property type="entry name" value="Immunoglobulins"/>
    <property type="match status" value="1"/>
</dbReference>
<dbReference type="InterPro" id="IPR029018">
    <property type="entry name" value="Hex-like_dom2"/>
</dbReference>
<evidence type="ECO:0008006" key="8">
    <source>
        <dbReference type="Google" id="ProtNLM"/>
    </source>
</evidence>
<comment type="caution">
    <text evidence="6">The sequence shown here is derived from an EMBL/GenBank/DDBJ whole genome shotgun (WGS) entry which is preliminary data.</text>
</comment>
<dbReference type="Proteomes" id="UP001165079">
    <property type="component" value="Unassembled WGS sequence"/>
</dbReference>
<evidence type="ECO:0000259" key="5">
    <source>
        <dbReference type="Pfam" id="PF12972"/>
    </source>
</evidence>
<gene>
    <name evidence="6" type="ORF">Afil01_27690</name>
</gene>
<dbReference type="Pfam" id="PF12972">
    <property type="entry name" value="NAGLU_C"/>
    <property type="match status" value="1"/>
</dbReference>
<dbReference type="InterPro" id="IPR024732">
    <property type="entry name" value="NAGLU_C"/>
</dbReference>
<organism evidence="6 7">
    <name type="scientific">Actinorhabdospora filicis</name>
    <dbReference type="NCBI Taxonomy" id="1785913"/>
    <lineage>
        <taxon>Bacteria</taxon>
        <taxon>Bacillati</taxon>
        <taxon>Actinomycetota</taxon>
        <taxon>Actinomycetes</taxon>
        <taxon>Micromonosporales</taxon>
        <taxon>Micromonosporaceae</taxon>
        <taxon>Actinorhabdospora</taxon>
    </lineage>
</organism>
<proteinExistence type="predicted"/>
<evidence type="ECO:0000313" key="6">
    <source>
        <dbReference type="EMBL" id="GLZ77962.1"/>
    </source>
</evidence>
<sequence>MRFSLRASVSVVAAIVTAATALAAPAAADPPRHDAWDTRAVHKVLERLLGDHRADRIDLRALAPDGTERFVVGAARGRVQVSATTSSALLAGVNAYLDRVARVDVSWNGDSLDRLPRRLPLPDNEIRQDASVAARFALNDTDDGYTGAYRDWKAWEHEIDVLALHGVNQVFVPVGAEAVYLDAFRQFGYSDEELLRWIPQPTHQPWWLLQNMSGFPSAVSADLVAERAELGARIVKRLRELGITPVLPGYFGTVPPGFAVKVPDARTVPQGRWVGFDRPDWLDPTSPAFARVAAAFYDSSQRRFGASTHYKMDLLHEGGTPGPVPVGPASKAVQDALEAAHPGAIWVFLGWQNNPRPDTLAAIDRSRVFIVDGLSDRYAGTDRNRDWPDTSWAFGSIWNYGGHTSMGANTGVWEDRFWRWRAQPGATLDGIAVLPEASDQNPAAFDYLTGLAWRDGPVQPGDWYADWAARRYGGDDDAAVTAWRAMGATAYAMAPDGFTQPQSGLFTAQPSLTTDTPSIWSPRKMRYDATAFAAALPAMLDVDRRLRGTSAYRYDLADVARQVLSNRSRTLLPQLKAAYDAKDATEFDRLSGLWLDYMGLLDELAATNRQTMLGPWLADAREWPGDAEALETSARLLLTVWGTRDGFNAGLADYANREWAGLISGYYLPRWRSYLGELSASLTENRPPATVDWYTVGTDWAASRERLPMRPRGDVHAIASRILDALRADPEPVTSTATVTPKQLPDGGTATVTATLRNSDPYAAATGVTATLTVPDDSGLTIRQPTVTAPDLPSGKSTTVTFTVDATGGAATLLARLTVTASASTGTSVSSVRLLRGGPVQGPNVTRTTNSSVFGQSGDRFFIEGGGNDLWGTTKQFGAIYRDGVLTDGVTLTTRVVSQDRTGPWARAGLIIGTDLSGSNSRGFANIGLTPDNGCVFSHDSNNDGTTDRNLKVPGLSAPLWVRLSRTGDTVTGSCSADGLTWTVAGSFTVPAGVPLDAGLFMTAANGGNGARGVVEFAGFAVS</sequence>
<dbReference type="RefSeq" id="WP_285663141.1">
    <property type="nucleotide sequence ID" value="NZ_BSTX01000002.1"/>
</dbReference>
<evidence type="ECO:0000259" key="4">
    <source>
        <dbReference type="Pfam" id="PF12971"/>
    </source>
</evidence>
<dbReference type="Gene3D" id="2.60.120.200">
    <property type="match status" value="1"/>
</dbReference>
<dbReference type="InterPro" id="IPR013783">
    <property type="entry name" value="Ig-like_fold"/>
</dbReference>
<dbReference type="Gene3D" id="3.30.379.10">
    <property type="entry name" value="Chitobiase/beta-hexosaminidase domain 2-like"/>
    <property type="match status" value="1"/>
</dbReference>
<dbReference type="Pfam" id="PF05089">
    <property type="entry name" value="NAGLU"/>
    <property type="match status" value="1"/>
</dbReference>
<dbReference type="InterPro" id="IPR024240">
    <property type="entry name" value="NAGLU_N"/>
</dbReference>
<protein>
    <recommendedName>
        <fullName evidence="8">Alpha-N-acetylglucosaminidase</fullName>
    </recommendedName>
</protein>
<feature type="chain" id="PRO_5040901839" description="Alpha-N-acetylglucosaminidase" evidence="2">
    <location>
        <begin position="24"/>
        <end position="1023"/>
    </location>
</feature>
<accession>A0A9W6W3B4</accession>
<dbReference type="AlphaFoldDB" id="A0A9W6W3B4"/>
<evidence type="ECO:0000313" key="7">
    <source>
        <dbReference type="Proteomes" id="UP001165079"/>
    </source>
</evidence>
<feature type="domain" description="Alpha-N-acetylglucosaminidase tim-barrel" evidence="3">
    <location>
        <begin position="135"/>
        <end position="454"/>
    </location>
</feature>
<feature type="signal peptide" evidence="2">
    <location>
        <begin position="1"/>
        <end position="23"/>
    </location>
</feature>
<evidence type="ECO:0000256" key="2">
    <source>
        <dbReference type="SAM" id="SignalP"/>
    </source>
</evidence>
<feature type="domain" description="Alpha-N-acetylglucosaminidase N-terminal" evidence="4">
    <location>
        <begin position="40"/>
        <end position="120"/>
    </location>
</feature>
<dbReference type="InterPro" id="IPR007781">
    <property type="entry name" value="NAGLU"/>
</dbReference>
<dbReference type="Pfam" id="PF12971">
    <property type="entry name" value="NAGLU_N"/>
    <property type="match status" value="1"/>
</dbReference>